<feature type="compositionally biased region" description="Basic and acidic residues" evidence="1">
    <location>
        <begin position="49"/>
        <end position="58"/>
    </location>
</feature>
<dbReference type="EMBL" id="JAULSV010000002">
    <property type="protein sequence ID" value="KAK0652847.1"/>
    <property type="molecule type" value="Genomic_DNA"/>
</dbReference>
<feature type="region of interest" description="Disordered" evidence="1">
    <location>
        <begin position="46"/>
        <end position="70"/>
    </location>
</feature>
<name>A0AA39YHQ4_9PEZI</name>
<protein>
    <submittedName>
        <fullName evidence="2">Uncharacterized protein</fullName>
    </submittedName>
</protein>
<comment type="caution">
    <text evidence="2">The sequence shown here is derived from an EMBL/GenBank/DDBJ whole genome shotgun (WGS) entry which is preliminary data.</text>
</comment>
<dbReference type="Proteomes" id="UP001174936">
    <property type="component" value="Unassembled WGS sequence"/>
</dbReference>
<evidence type="ECO:0000313" key="2">
    <source>
        <dbReference type="EMBL" id="KAK0652847.1"/>
    </source>
</evidence>
<gene>
    <name evidence="2" type="ORF">B0T16DRAFT_443962</name>
</gene>
<dbReference type="AlphaFoldDB" id="A0AA39YHQ4"/>
<proteinExistence type="predicted"/>
<evidence type="ECO:0000256" key="1">
    <source>
        <dbReference type="SAM" id="MobiDB-lite"/>
    </source>
</evidence>
<organism evidence="2 3">
    <name type="scientific">Cercophora newfieldiana</name>
    <dbReference type="NCBI Taxonomy" id="92897"/>
    <lineage>
        <taxon>Eukaryota</taxon>
        <taxon>Fungi</taxon>
        <taxon>Dikarya</taxon>
        <taxon>Ascomycota</taxon>
        <taxon>Pezizomycotina</taxon>
        <taxon>Sordariomycetes</taxon>
        <taxon>Sordariomycetidae</taxon>
        <taxon>Sordariales</taxon>
        <taxon>Lasiosphaeriaceae</taxon>
        <taxon>Cercophora</taxon>
    </lineage>
</organism>
<keyword evidence="3" id="KW-1185">Reference proteome</keyword>
<sequence>MGAVDSTIRCRARLVAPSGSAECPSGQVGVEGSSGEAWEGVLLQPDAGQGREEPREEGAAGVGEYPPAEPRWTPAAMMEAVIDKRKDSYWLLVALGESLSLHHLGCEARHLVQTWLSQRRARILHLDIISHYPGLWEPGFWVLVDEKHIHRGTKPPVASVAEVLLQPPEKPLWQLPASLLEVSPHTSMTPGRRRILPGIGKEAAFGGRAKDAKVDRSATIGIS</sequence>
<accession>A0AA39YHQ4</accession>
<evidence type="ECO:0000313" key="3">
    <source>
        <dbReference type="Proteomes" id="UP001174936"/>
    </source>
</evidence>
<reference evidence="2" key="1">
    <citation type="submission" date="2023-06" db="EMBL/GenBank/DDBJ databases">
        <title>Genome-scale phylogeny and comparative genomics of the fungal order Sordariales.</title>
        <authorList>
            <consortium name="Lawrence Berkeley National Laboratory"/>
            <person name="Hensen N."/>
            <person name="Bonometti L."/>
            <person name="Westerberg I."/>
            <person name="Brannstrom I.O."/>
            <person name="Guillou S."/>
            <person name="Cros-Aarteil S."/>
            <person name="Calhoun S."/>
            <person name="Haridas S."/>
            <person name="Kuo A."/>
            <person name="Mondo S."/>
            <person name="Pangilinan J."/>
            <person name="Riley R."/>
            <person name="Labutti K."/>
            <person name="Andreopoulos B."/>
            <person name="Lipzen A."/>
            <person name="Chen C."/>
            <person name="Yanf M."/>
            <person name="Daum C."/>
            <person name="Ng V."/>
            <person name="Clum A."/>
            <person name="Steindorff A."/>
            <person name="Ohm R."/>
            <person name="Martin F."/>
            <person name="Silar P."/>
            <person name="Natvig D."/>
            <person name="Lalanne C."/>
            <person name="Gautier V."/>
            <person name="Ament-Velasquez S.L."/>
            <person name="Kruys A."/>
            <person name="Hutchinson M.I."/>
            <person name="Powell A.J."/>
            <person name="Barry K."/>
            <person name="Miller A.N."/>
            <person name="Grigoriev I.V."/>
            <person name="Debuchy R."/>
            <person name="Gladieux P."/>
            <person name="Thoren M.H."/>
            <person name="Johannesson H."/>
        </authorList>
    </citation>
    <scope>NUCLEOTIDE SEQUENCE</scope>
    <source>
        <strain evidence="2">SMH2532-1</strain>
    </source>
</reference>